<accession>A0A8H3G0J8</accession>
<comment type="caution">
    <text evidence="2">The sequence shown here is derived from an EMBL/GenBank/DDBJ whole genome shotgun (WGS) entry which is preliminary data.</text>
</comment>
<reference evidence="2" key="1">
    <citation type="submission" date="2021-03" db="EMBL/GenBank/DDBJ databases">
        <authorList>
            <person name="Tagirdzhanova G."/>
        </authorList>
    </citation>
    <scope>NUCLEOTIDE SEQUENCE</scope>
</reference>
<dbReference type="Proteomes" id="UP000664534">
    <property type="component" value="Unassembled WGS sequence"/>
</dbReference>
<keyword evidence="3" id="KW-1185">Reference proteome</keyword>
<feature type="domain" description="DUF7730" evidence="1">
    <location>
        <begin position="34"/>
        <end position="195"/>
    </location>
</feature>
<gene>
    <name evidence="2" type="ORF">IMSHALPRED_009707</name>
</gene>
<evidence type="ECO:0000313" key="2">
    <source>
        <dbReference type="EMBL" id="CAF9934413.1"/>
    </source>
</evidence>
<evidence type="ECO:0000259" key="1">
    <source>
        <dbReference type="Pfam" id="PF24864"/>
    </source>
</evidence>
<dbReference type="EMBL" id="CAJPDT010000076">
    <property type="protein sequence ID" value="CAF9934413.1"/>
    <property type="molecule type" value="Genomic_DNA"/>
</dbReference>
<dbReference type="PANTHER" id="PTHR38790:SF4">
    <property type="entry name" value="2EXR DOMAIN-CONTAINING PROTEIN"/>
    <property type="match status" value="1"/>
</dbReference>
<protein>
    <recommendedName>
        <fullName evidence="1">DUF7730 domain-containing protein</fullName>
    </recommendedName>
</protein>
<dbReference type="InterPro" id="IPR056632">
    <property type="entry name" value="DUF7730"/>
</dbReference>
<sequence>MKLRSGAQVAHGADRRIAQNPKTFQTIAKHNALSPLLMLPQEIKNRIYYFVCGGQMVHIFQNDVQHNHVHGDNTVKLSHATCVEPTTEEQIQREFDSAEPDVRNVWNVPAAEGRHYDCHEPPPKQKRGCPKPNQLSLTLLRSCRQIYLEANTVPYSHNTFAINCNDILERFARNRCQNKQNLAIRSLYLNISVSHGSSVNAWSDSINKAVLKRLNNVQRLNLTLGQLYCMCSVELCGYEGSEMTERQAKMFKNFSKLPLKKATLLIDDGMFLIHLDHHHSLDHHEMEQKYRWTMKQKQEFSKDVRDVMLRR</sequence>
<dbReference type="PANTHER" id="PTHR38790">
    <property type="entry name" value="2EXR DOMAIN-CONTAINING PROTEIN-RELATED"/>
    <property type="match status" value="1"/>
</dbReference>
<evidence type="ECO:0000313" key="3">
    <source>
        <dbReference type="Proteomes" id="UP000664534"/>
    </source>
</evidence>
<dbReference type="AlphaFoldDB" id="A0A8H3G0J8"/>
<organism evidence="2 3">
    <name type="scientific">Imshaugia aleurites</name>
    <dbReference type="NCBI Taxonomy" id="172621"/>
    <lineage>
        <taxon>Eukaryota</taxon>
        <taxon>Fungi</taxon>
        <taxon>Dikarya</taxon>
        <taxon>Ascomycota</taxon>
        <taxon>Pezizomycotina</taxon>
        <taxon>Lecanoromycetes</taxon>
        <taxon>OSLEUM clade</taxon>
        <taxon>Lecanoromycetidae</taxon>
        <taxon>Lecanorales</taxon>
        <taxon>Lecanorineae</taxon>
        <taxon>Parmeliaceae</taxon>
        <taxon>Imshaugia</taxon>
    </lineage>
</organism>
<dbReference type="OrthoDB" id="5413827at2759"/>
<name>A0A8H3G0J8_9LECA</name>
<dbReference type="Pfam" id="PF24864">
    <property type="entry name" value="DUF7730"/>
    <property type="match status" value="1"/>
</dbReference>
<proteinExistence type="predicted"/>